<dbReference type="OrthoDB" id="3366922at2759"/>
<feature type="region of interest" description="Disordered" evidence="1">
    <location>
        <begin position="31"/>
        <end position="54"/>
    </location>
</feature>
<feature type="region of interest" description="Disordered" evidence="1">
    <location>
        <begin position="475"/>
        <end position="498"/>
    </location>
</feature>
<dbReference type="AlphaFoldDB" id="A0A0C3SC21"/>
<feature type="compositionally biased region" description="Polar residues" evidence="1">
    <location>
        <begin position="271"/>
        <end position="289"/>
    </location>
</feature>
<feature type="region of interest" description="Disordered" evidence="1">
    <location>
        <begin position="540"/>
        <end position="563"/>
    </location>
</feature>
<protein>
    <submittedName>
        <fullName evidence="2">Uncharacterized protein</fullName>
    </submittedName>
</protein>
<feature type="compositionally biased region" description="Polar residues" evidence="1">
    <location>
        <begin position="247"/>
        <end position="264"/>
    </location>
</feature>
<keyword evidence="3" id="KW-1185">Reference proteome</keyword>
<reference evidence="2 3" key="1">
    <citation type="journal article" date="2014" name="PLoS Genet.">
        <title>Analysis of the Phlebiopsis gigantea genome, transcriptome and secretome provides insight into its pioneer colonization strategies of wood.</title>
        <authorList>
            <person name="Hori C."/>
            <person name="Ishida T."/>
            <person name="Igarashi K."/>
            <person name="Samejima M."/>
            <person name="Suzuki H."/>
            <person name="Master E."/>
            <person name="Ferreira P."/>
            <person name="Ruiz-Duenas F.J."/>
            <person name="Held B."/>
            <person name="Canessa P."/>
            <person name="Larrondo L.F."/>
            <person name="Schmoll M."/>
            <person name="Druzhinina I.S."/>
            <person name="Kubicek C.P."/>
            <person name="Gaskell J.A."/>
            <person name="Kersten P."/>
            <person name="St John F."/>
            <person name="Glasner J."/>
            <person name="Sabat G."/>
            <person name="Splinter BonDurant S."/>
            <person name="Syed K."/>
            <person name="Yadav J."/>
            <person name="Mgbeahuruike A.C."/>
            <person name="Kovalchuk A."/>
            <person name="Asiegbu F.O."/>
            <person name="Lackner G."/>
            <person name="Hoffmeister D."/>
            <person name="Rencoret J."/>
            <person name="Gutierrez A."/>
            <person name="Sun H."/>
            <person name="Lindquist E."/>
            <person name="Barry K."/>
            <person name="Riley R."/>
            <person name="Grigoriev I.V."/>
            <person name="Henrissat B."/>
            <person name="Kues U."/>
            <person name="Berka R.M."/>
            <person name="Martinez A.T."/>
            <person name="Covert S.F."/>
            <person name="Blanchette R.A."/>
            <person name="Cullen D."/>
        </authorList>
    </citation>
    <scope>NUCLEOTIDE SEQUENCE [LARGE SCALE GENOMIC DNA]</scope>
    <source>
        <strain evidence="2 3">11061_1 CR5-6</strain>
    </source>
</reference>
<feature type="compositionally biased region" description="Polar residues" evidence="1">
    <location>
        <begin position="156"/>
        <end position="168"/>
    </location>
</feature>
<sequence>MDDDDEFDSFFSVIDDAAAIAALDREEERVAATQRVGVEHSPPSKRQKLDHHTRSISQYAQLPIVLGLDDDYFTRTTAAPLQQRHEDESPRPPLVKRKPPPPQPVLARETSNHVSISVPHPSYNTPQASARPPPPEVYRKPSTPSSAMPAPHTVVSDPQRTAQYHKQTSLAAAASSSSMPSAPSSQPKPPSAGPSRGPHPQRQHTPHRQEPAVAIPNTQVRAGAVSSPYQGASPAIFSAPAERRRTSTAGQVSSQQPPPIQHTNALKRQHSSNSAFAQQQGAKPTQGAGNTDARLRRELEIMRVQLEQAQEREAELEKLWNEAKNARYADSGEATVVKRNMDKMKQSHINEITRLKAARDEAVAAKIELQKEQKIEIERLKTQFTFRQHELETSSRKAPWSAQTKKVYNAVLGTPIKTPAQIRAWNQPSQEAGPSHVAQTPRRPRSDDLASPLATRPRASQPATVLLGFVNSFAESTPTKSASQRARERDKGKARLRESVVADDDGRAFFAPTLARSPPSSPCPAPVELEDQPMEDVAQPSLVEDPSPAVDVEPDGDSKMDDEAEAASQDVEMGIEPPNWREELHRLLFAHTVPGGDLPTLQMLLSSPLPPDAPVGLQQTYSAACARLIEHFGISVAPMDWDAYMHVFAVGLIDLAWVLTSTSALVHLAALLDLLCLLCYSIPTFNSSLFKPPKGHASSRIFLALNHTIRTHLTSAAGNDALAHATLSMIEALSWSVPEDLVMQLSAVIQGHGVLATLLAPKQHVKVLTHAVRTLSLLVTQSELYKHLLAWPHNENGEAQDDKDPMMISHMQTIIFYLVDPLREGPEHEELRRNTLTLISTLALAHSDAHKALLEQRTLLHSLVIYLSNISRPIWEDDEEFFTQRPALVSRTIEQTVRTVALLHHLVFTPEGALDVRLRLHRPPARHLVGAGHMYTVVLSRCAFASAPEWLDEEQYMRLEQATGMAKVLLEHVVHGDELDVIWNGLNADDEEEEEREAQRLHPADADMEEEVDFTFYMFGFVRFKGF</sequence>
<feature type="compositionally biased region" description="Low complexity" evidence="1">
    <location>
        <begin position="169"/>
        <end position="185"/>
    </location>
</feature>
<feature type="compositionally biased region" description="Polar residues" evidence="1">
    <location>
        <begin position="475"/>
        <end position="484"/>
    </location>
</feature>
<evidence type="ECO:0000256" key="1">
    <source>
        <dbReference type="SAM" id="MobiDB-lite"/>
    </source>
</evidence>
<dbReference type="EMBL" id="KN840479">
    <property type="protein sequence ID" value="KIP08450.1"/>
    <property type="molecule type" value="Genomic_DNA"/>
</dbReference>
<dbReference type="HOGENOM" id="CLU_009272_0_0_1"/>
<feature type="region of interest" description="Disordered" evidence="1">
    <location>
        <begin position="76"/>
        <end position="294"/>
    </location>
</feature>
<accession>A0A0C3SC21</accession>
<organism evidence="2 3">
    <name type="scientific">Phlebiopsis gigantea (strain 11061_1 CR5-6)</name>
    <name type="common">White-rot fungus</name>
    <name type="synonym">Peniophora gigantea</name>
    <dbReference type="NCBI Taxonomy" id="745531"/>
    <lineage>
        <taxon>Eukaryota</taxon>
        <taxon>Fungi</taxon>
        <taxon>Dikarya</taxon>
        <taxon>Basidiomycota</taxon>
        <taxon>Agaricomycotina</taxon>
        <taxon>Agaricomycetes</taxon>
        <taxon>Polyporales</taxon>
        <taxon>Phanerochaetaceae</taxon>
        <taxon>Phlebiopsis</taxon>
    </lineage>
</organism>
<gene>
    <name evidence="2" type="ORF">PHLGIDRAFT_126973</name>
</gene>
<evidence type="ECO:0000313" key="3">
    <source>
        <dbReference type="Proteomes" id="UP000053257"/>
    </source>
</evidence>
<evidence type="ECO:0000313" key="2">
    <source>
        <dbReference type="EMBL" id="KIP08450.1"/>
    </source>
</evidence>
<feature type="region of interest" description="Disordered" evidence="1">
    <location>
        <begin position="427"/>
        <end position="462"/>
    </location>
</feature>
<dbReference type="Proteomes" id="UP000053257">
    <property type="component" value="Unassembled WGS sequence"/>
</dbReference>
<proteinExistence type="predicted"/>
<feature type="compositionally biased region" description="Basic and acidic residues" evidence="1">
    <location>
        <begin position="485"/>
        <end position="498"/>
    </location>
</feature>
<name>A0A0C3SC21_PHLG1</name>